<dbReference type="Proteomes" id="UP000006786">
    <property type="component" value="Unassembled WGS sequence"/>
</dbReference>
<feature type="transmembrane region" description="Helical" evidence="7">
    <location>
        <begin position="133"/>
        <end position="155"/>
    </location>
</feature>
<comment type="subunit">
    <text evidence="7">The complex comprises the extracytoplasmic solute receptor protein and the two transmembrane proteins.</text>
</comment>
<dbReference type="STRING" id="391937.NA2_16977"/>
<sequence>MTLSKIVIWLARALAILGGIVLVAVTVMTVASITGRVFIRLGLGPVPGDFELVQAGVGFAIFAFLPWCQLNRGHASVDIVTSFFPARANRIIDVIAEVLMTVVLGLIAWQLYYGMRDKLAYSETSFILQYPVWWIYAACLLAAIGAVIVSVYMTFVRIGELRDGAPAETPGQGAVH</sequence>
<comment type="caution">
    <text evidence="9">The sequence shown here is derived from an EMBL/GenBank/DDBJ whole genome shotgun (WGS) entry which is preliminary data.</text>
</comment>
<keyword evidence="2 7" id="KW-0813">Transport</keyword>
<accession>K2M664</accession>
<protein>
    <recommendedName>
        <fullName evidence="7">TRAP transporter small permease protein</fullName>
    </recommendedName>
</protein>
<keyword evidence="5 7" id="KW-1133">Transmembrane helix</keyword>
<evidence type="ECO:0000313" key="10">
    <source>
        <dbReference type="Proteomes" id="UP000006786"/>
    </source>
</evidence>
<proteinExistence type="inferred from homology"/>
<dbReference type="eggNOG" id="COG3090">
    <property type="taxonomic scope" value="Bacteria"/>
</dbReference>
<dbReference type="Pfam" id="PF04290">
    <property type="entry name" value="DctQ"/>
    <property type="match status" value="1"/>
</dbReference>
<evidence type="ECO:0000256" key="1">
    <source>
        <dbReference type="ARBA" id="ARBA00004651"/>
    </source>
</evidence>
<comment type="function">
    <text evidence="7">Part of the tripartite ATP-independent periplasmic (TRAP) transport system.</text>
</comment>
<keyword evidence="6 7" id="KW-0472">Membrane</keyword>
<evidence type="ECO:0000313" key="9">
    <source>
        <dbReference type="EMBL" id="EKF17606.1"/>
    </source>
</evidence>
<feature type="transmembrane region" description="Helical" evidence="7">
    <location>
        <begin position="52"/>
        <end position="70"/>
    </location>
</feature>
<comment type="similarity">
    <text evidence="7">Belongs to the TRAP transporter small permease family.</text>
</comment>
<dbReference type="OrthoDB" id="6183232at2"/>
<dbReference type="RefSeq" id="WP_008598298.1">
    <property type="nucleotide sequence ID" value="NZ_AMRM01000021.1"/>
</dbReference>
<dbReference type="PATRIC" id="fig|391937.3.peg.3488"/>
<feature type="transmembrane region" description="Helical" evidence="7">
    <location>
        <begin position="91"/>
        <end position="113"/>
    </location>
</feature>
<feature type="transmembrane region" description="Helical" evidence="7">
    <location>
        <begin position="7"/>
        <end position="32"/>
    </location>
</feature>
<comment type="subcellular location">
    <subcellularLocation>
        <location evidence="7">Cell inner membrane</location>
        <topology evidence="7">Multi-pass membrane protein</topology>
    </subcellularLocation>
    <subcellularLocation>
        <location evidence="1">Cell membrane</location>
        <topology evidence="1">Multi-pass membrane protein</topology>
    </subcellularLocation>
</comment>
<evidence type="ECO:0000256" key="2">
    <source>
        <dbReference type="ARBA" id="ARBA00022448"/>
    </source>
</evidence>
<keyword evidence="10" id="KW-1185">Reference proteome</keyword>
<name>K2M664_9HYPH</name>
<evidence type="ECO:0000259" key="8">
    <source>
        <dbReference type="Pfam" id="PF04290"/>
    </source>
</evidence>
<evidence type="ECO:0000256" key="3">
    <source>
        <dbReference type="ARBA" id="ARBA00022475"/>
    </source>
</evidence>
<evidence type="ECO:0000256" key="7">
    <source>
        <dbReference type="RuleBase" id="RU369079"/>
    </source>
</evidence>
<feature type="domain" description="Tripartite ATP-independent periplasmic transporters DctQ component" evidence="8">
    <location>
        <begin position="30"/>
        <end position="155"/>
    </location>
</feature>
<keyword evidence="4 7" id="KW-0812">Transmembrane</keyword>
<evidence type="ECO:0000256" key="5">
    <source>
        <dbReference type="ARBA" id="ARBA00022989"/>
    </source>
</evidence>
<dbReference type="InterPro" id="IPR055348">
    <property type="entry name" value="DctQ"/>
</dbReference>
<keyword evidence="3" id="KW-1003">Cell membrane</keyword>
<evidence type="ECO:0000256" key="6">
    <source>
        <dbReference type="ARBA" id="ARBA00023136"/>
    </source>
</evidence>
<dbReference type="EMBL" id="AMRM01000021">
    <property type="protein sequence ID" value="EKF17606.1"/>
    <property type="molecule type" value="Genomic_DNA"/>
</dbReference>
<evidence type="ECO:0000256" key="4">
    <source>
        <dbReference type="ARBA" id="ARBA00022692"/>
    </source>
</evidence>
<organism evidence="9 10">
    <name type="scientific">Nitratireductor pacificus pht-3B</name>
    <dbReference type="NCBI Taxonomy" id="391937"/>
    <lineage>
        <taxon>Bacteria</taxon>
        <taxon>Pseudomonadati</taxon>
        <taxon>Pseudomonadota</taxon>
        <taxon>Alphaproteobacteria</taxon>
        <taxon>Hyphomicrobiales</taxon>
        <taxon>Phyllobacteriaceae</taxon>
        <taxon>Nitratireductor</taxon>
    </lineage>
</organism>
<keyword evidence="7" id="KW-0997">Cell inner membrane</keyword>
<gene>
    <name evidence="9" type="ORF">NA2_16977</name>
</gene>
<dbReference type="GO" id="GO:0022857">
    <property type="term" value="F:transmembrane transporter activity"/>
    <property type="evidence" value="ECO:0007669"/>
    <property type="project" value="UniProtKB-UniRule"/>
</dbReference>
<dbReference type="AlphaFoldDB" id="K2M664"/>
<dbReference type="GO" id="GO:0005886">
    <property type="term" value="C:plasma membrane"/>
    <property type="evidence" value="ECO:0007669"/>
    <property type="project" value="UniProtKB-SubCell"/>
</dbReference>
<reference evidence="9 10" key="1">
    <citation type="journal article" date="2012" name="J. Bacteriol.">
        <title>Genome Sequence of Nitratireductor pacificus Type Strain pht-3B.</title>
        <authorList>
            <person name="Lai Q."/>
            <person name="Li G."/>
            <person name="Shao Z."/>
        </authorList>
    </citation>
    <scope>NUCLEOTIDE SEQUENCE [LARGE SCALE GENOMIC DNA]</scope>
    <source>
        <strain evidence="10">pht-3B</strain>
    </source>
</reference>